<protein>
    <recommendedName>
        <fullName evidence="2">thymidine kinase</fullName>
        <ecNumber evidence="2">2.7.1.21</ecNumber>
    </recommendedName>
</protein>
<keyword evidence="6 10" id="KW-0418">Kinase</keyword>
<evidence type="ECO:0000256" key="6">
    <source>
        <dbReference type="ARBA" id="ARBA00022777"/>
    </source>
</evidence>
<dbReference type="SUPFAM" id="SSF52540">
    <property type="entry name" value="P-loop containing nucleoside triphosphate hydrolases"/>
    <property type="match status" value="2"/>
</dbReference>
<dbReference type="PANTHER" id="PTHR11441:SF0">
    <property type="entry name" value="THYMIDINE KINASE, CYTOSOLIC"/>
    <property type="match status" value="1"/>
</dbReference>
<evidence type="ECO:0000313" key="11">
    <source>
        <dbReference type="Proteomes" id="UP000033860"/>
    </source>
</evidence>
<dbReference type="Pfam" id="PF00265">
    <property type="entry name" value="TK"/>
    <property type="match status" value="1"/>
</dbReference>
<accession>A0A0G1UUS9</accession>
<dbReference type="AlphaFoldDB" id="A0A0G1UUS9"/>
<comment type="caution">
    <text evidence="10">The sequence shown here is derived from an EMBL/GenBank/DDBJ whole genome shotgun (WGS) entry which is preliminary data.</text>
</comment>
<dbReference type="GO" id="GO:0005524">
    <property type="term" value="F:ATP binding"/>
    <property type="evidence" value="ECO:0007669"/>
    <property type="project" value="UniProtKB-KW"/>
</dbReference>
<evidence type="ECO:0000256" key="7">
    <source>
        <dbReference type="ARBA" id="ARBA00022840"/>
    </source>
</evidence>
<proteinExistence type="inferred from homology"/>
<evidence type="ECO:0000259" key="9">
    <source>
        <dbReference type="Pfam" id="PF01712"/>
    </source>
</evidence>
<dbReference type="EMBL" id="LCNT01000003">
    <property type="protein sequence ID" value="KKU61470.1"/>
    <property type="molecule type" value="Genomic_DNA"/>
</dbReference>
<dbReference type="InterPro" id="IPR031314">
    <property type="entry name" value="DNK_dom"/>
</dbReference>
<keyword evidence="5" id="KW-0547">Nucleotide-binding</keyword>
<feature type="domain" description="Deoxynucleoside kinase" evidence="9">
    <location>
        <begin position="249"/>
        <end position="442"/>
    </location>
</feature>
<dbReference type="InterPro" id="IPR027417">
    <property type="entry name" value="P-loop_NTPase"/>
</dbReference>
<evidence type="ECO:0000256" key="1">
    <source>
        <dbReference type="ARBA" id="ARBA00007587"/>
    </source>
</evidence>
<keyword evidence="7" id="KW-0067">ATP-binding</keyword>
<dbReference type="EC" id="2.7.1.21" evidence="2"/>
<dbReference type="GO" id="GO:0004797">
    <property type="term" value="F:thymidine kinase activity"/>
    <property type="evidence" value="ECO:0007669"/>
    <property type="project" value="UniProtKB-EC"/>
</dbReference>
<dbReference type="PANTHER" id="PTHR11441">
    <property type="entry name" value="THYMIDINE KINASE"/>
    <property type="match status" value="1"/>
</dbReference>
<evidence type="ECO:0000256" key="8">
    <source>
        <dbReference type="RuleBase" id="RU004165"/>
    </source>
</evidence>
<dbReference type="GO" id="GO:0071897">
    <property type="term" value="P:DNA biosynthetic process"/>
    <property type="evidence" value="ECO:0007669"/>
    <property type="project" value="UniProtKB-KW"/>
</dbReference>
<sequence length="470" mass="54566">MAKKRGRLVVRYGPMWSDKTSWLIKQFGKVADTLAFKPDIDTRYTRKPVLRTHDGKSVPAVMVPIDQPEKIFEAVKRKRGVIKRVLIDETNFFSGGLVKVVRNLIGMGIDVYTAGLILDTDLQDFGPTRKLTRMADEVVESFARCDFMFLTGRCGRRARFNYFKAKKDTQIVVGADELYGVACEDHYQALHFKTGSQKQWWSRIKKLVGANHQKSDWSWFRRLKLPSKKRRPLKFSFDRWPRIEVVADSMRVGKTTAARALGIELKKLGLPVRVSLEDWSNNPYLEKSYLDSSEWILLSQEWFAKKKFEQIKRGEKEAIFIQDVSPEMDFAYALTNVLMGRMSKEHFKDYFKFYSSHKWENLPAPDVLVYLTISDEALVKRALESVRDLEKIDPSYFLLMRAVNRTWLADSDHMTVVNIDTDDLDFSKEGPARKALAGQVLKKLHDLGWKWDNSFTAEMKRQDWFAMVAI</sequence>
<keyword evidence="3" id="KW-0237">DNA synthesis</keyword>
<evidence type="ECO:0000256" key="3">
    <source>
        <dbReference type="ARBA" id="ARBA00022634"/>
    </source>
</evidence>
<gene>
    <name evidence="10" type="ORF">UX85_C0003G0129</name>
</gene>
<dbReference type="InterPro" id="IPR001267">
    <property type="entry name" value="Thymidine_kinase"/>
</dbReference>
<comment type="similarity">
    <text evidence="1 8">Belongs to the thymidine kinase family.</text>
</comment>
<dbReference type="Gene3D" id="3.40.50.300">
    <property type="entry name" value="P-loop containing nucleotide triphosphate hydrolases"/>
    <property type="match status" value="2"/>
</dbReference>
<evidence type="ECO:0000256" key="2">
    <source>
        <dbReference type="ARBA" id="ARBA00012118"/>
    </source>
</evidence>
<evidence type="ECO:0000313" key="10">
    <source>
        <dbReference type="EMBL" id="KKU61470.1"/>
    </source>
</evidence>
<evidence type="ECO:0000256" key="5">
    <source>
        <dbReference type="ARBA" id="ARBA00022741"/>
    </source>
</evidence>
<dbReference type="GO" id="GO:0005829">
    <property type="term" value="C:cytosol"/>
    <property type="evidence" value="ECO:0007669"/>
    <property type="project" value="TreeGrafter"/>
</dbReference>
<keyword evidence="4" id="KW-0808">Transferase</keyword>
<evidence type="ECO:0000256" key="4">
    <source>
        <dbReference type="ARBA" id="ARBA00022679"/>
    </source>
</evidence>
<dbReference type="GO" id="GO:0046104">
    <property type="term" value="P:thymidine metabolic process"/>
    <property type="evidence" value="ECO:0007669"/>
    <property type="project" value="TreeGrafter"/>
</dbReference>
<dbReference type="Proteomes" id="UP000033860">
    <property type="component" value="Unassembled WGS sequence"/>
</dbReference>
<dbReference type="Pfam" id="PF01712">
    <property type="entry name" value="dNK"/>
    <property type="match status" value="1"/>
</dbReference>
<reference evidence="10 11" key="1">
    <citation type="journal article" date="2015" name="Nature">
        <title>rRNA introns, odd ribosomes, and small enigmatic genomes across a large radiation of phyla.</title>
        <authorList>
            <person name="Brown C.T."/>
            <person name="Hug L.A."/>
            <person name="Thomas B.C."/>
            <person name="Sharon I."/>
            <person name="Castelle C.J."/>
            <person name="Singh A."/>
            <person name="Wilkins M.J."/>
            <person name="Williams K.H."/>
            <person name="Banfield J.F."/>
        </authorList>
    </citation>
    <scope>NUCLEOTIDE SEQUENCE [LARGE SCALE GENOMIC DNA]</scope>
</reference>
<organism evidence="10 11">
    <name type="scientific">Candidatus Beckwithbacteria bacterium GW2011_GWB1_47_15</name>
    <dbReference type="NCBI Taxonomy" id="1618371"/>
    <lineage>
        <taxon>Bacteria</taxon>
        <taxon>Candidatus Beckwithiibacteriota</taxon>
    </lineage>
</organism>
<name>A0A0G1UUS9_9BACT</name>